<accession>A0A4Y7SCM1</accession>
<name>A0A4Y7SCM1_COPMI</name>
<sequence>MQGCSVRMVKFFEGNRHTHLRDRIGDAKAMRNPGTSINPIHASRGAGLRNKWICALLGGLLHTTIACGISCSPLLLGREPTTNVRSPPISYQPGPIPGACLTIWKEVRRVYSRAKCIVDLPVLWIPIAYSDSEANDLGCLARARACAAISTNLL</sequence>
<evidence type="ECO:0000313" key="2">
    <source>
        <dbReference type="Proteomes" id="UP000298030"/>
    </source>
</evidence>
<dbReference type="Proteomes" id="UP000298030">
    <property type="component" value="Unassembled WGS sequence"/>
</dbReference>
<gene>
    <name evidence="1" type="ORF">FA13DRAFT_1718859</name>
</gene>
<comment type="caution">
    <text evidence="1">The sequence shown here is derived from an EMBL/GenBank/DDBJ whole genome shotgun (WGS) entry which is preliminary data.</text>
</comment>
<proteinExistence type="predicted"/>
<organism evidence="1 2">
    <name type="scientific">Coprinellus micaceus</name>
    <name type="common">Glistening ink-cap mushroom</name>
    <name type="synonym">Coprinus micaceus</name>
    <dbReference type="NCBI Taxonomy" id="71717"/>
    <lineage>
        <taxon>Eukaryota</taxon>
        <taxon>Fungi</taxon>
        <taxon>Dikarya</taxon>
        <taxon>Basidiomycota</taxon>
        <taxon>Agaricomycotina</taxon>
        <taxon>Agaricomycetes</taxon>
        <taxon>Agaricomycetidae</taxon>
        <taxon>Agaricales</taxon>
        <taxon>Agaricineae</taxon>
        <taxon>Psathyrellaceae</taxon>
        <taxon>Coprinellus</taxon>
    </lineage>
</organism>
<protein>
    <submittedName>
        <fullName evidence="1">Uncharacterized protein</fullName>
    </submittedName>
</protein>
<dbReference type="AlphaFoldDB" id="A0A4Y7SCM1"/>
<reference evidence="1 2" key="1">
    <citation type="journal article" date="2019" name="Nat. Ecol. Evol.">
        <title>Megaphylogeny resolves global patterns of mushroom evolution.</title>
        <authorList>
            <person name="Varga T."/>
            <person name="Krizsan K."/>
            <person name="Foldi C."/>
            <person name="Dima B."/>
            <person name="Sanchez-Garcia M."/>
            <person name="Sanchez-Ramirez S."/>
            <person name="Szollosi G.J."/>
            <person name="Szarkandi J.G."/>
            <person name="Papp V."/>
            <person name="Albert L."/>
            <person name="Andreopoulos W."/>
            <person name="Angelini C."/>
            <person name="Antonin V."/>
            <person name="Barry K.W."/>
            <person name="Bougher N.L."/>
            <person name="Buchanan P."/>
            <person name="Buyck B."/>
            <person name="Bense V."/>
            <person name="Catcheside P."/>
            <person name="Chovatia M."/>
            <person name="Cooper J."/>
            <person name="Damon W."/>
            <person name="Desjardin D."/>
            <person name="Finy P."/>
            <person name="Geml J."/>
            <person name="Haridas S."/>
            <person name="Hughes K."/>
            <person name="Justo A."/>
            <person name="Karasinski D."/>
            <person name="Kautmanova I."/>
            <person name="Kiss B."/>
            <person name="Kocsube S."/>
            <person name="Kotiranta H."/>
            <person name="LaButti K.M."/>
            <person name="Lechner B.E."/>
            <person name="Liimatainen K."/>
            <person name="Lipzen A."/>
            <person name="Lukacs Z."/>
            <person name="Mihaltcheva S."/>
            <person name="Morgado L.N."/>
            <person name="Niskanen T."/>
            <person name="Noordeloos M.E."/>
            <person name="Ohm R.A."/>
            <person name="Ortiz-Santana B."/>
            <person name="Ovrebo C."/>
            <person name="Racz N."/>
            <person name="Riley R."/>
            <person name="Savchenko A."/>
            <person name="Shiryaev A."/>
            <person name="Soop K."/>
            <person name="Spirin V."/>
            <person name="Szebenyi C."/>
            <person name="Tomsovsky M."/>
            <person name="Tulloss R.E."/>
            <person name="Uehling J."/>
            <person name="Grigoriev I.V."/>
            <person name="Vagvolgyi C."/>
            <person name="Papp T."/>
            <person name="Martin F.M."/>
            <person name="Miettinen O."/>
            <person name="Hibbett D.S."/>
            <person name="Nagy L.G."/>
        </authorList>
    </citation>
    <scope>NUCLEOTIDE SEQUENCE [LARGE SCALE GENOMIC DNA]</scope>
    <source>
        <strain evidence="1 2">FP101781</strain>
    </source>
</reference>
<keyword evidence="2" id="KW-1185">Reference proteome</keyword>
<evidence type="ECO:0000313" key="1">
    <source>
        <dbReference type="EMBL" id="TEB19410.1"/>
    </source>
</evidence>
<dbReference type="EMBL" id="QPFP01000193">
    <property type="protein sequence ID" value="TEB19410.1"/>
    <property type="molecule type" value="Genomic_DNA"/>
</dbReference>